<proteinExistence type="predicted"/>
<organism evidence="1 2">
    <name type="scientific">Sinomonas cyclohexanicum</name>
    <name type="common">Corynebacterium cyclohexanicum</name>
    <dbReference type="NCBI Taxonomy" id="322009"/>
    <lineage>
        <taxon>Bacteria</taxon>
        <taxon>Bacillati</taxon>
        <taxon>Actinomycetota</taxon>
        <taxon>Actinomycetes</taxon>
        <taxon>Micrococcales</taxon>
        <taxon>Micrococcaceae</taxon>
        <taxon>Sinomonas</taxon>
    </lineage>
</organism>
<name>A0ABM7Q0Y1_SINCY</name>
<reference evidence="1 2" key="1">
    <citation type="journal article" date="2021" name="J. Biosci. Bioeng.">
        <title>Identification and characterization of a chc gene cluster responsible for the aromatization pathway of cyclohexanecarboxylate degradation in Sinomonas cyclohexanicum ATCC 51369.</title>
        <authorList>
            <person name="Yamamoto T."/>
            <person name="Hasegawa Y."/>
            <person name="Lau P.C.K."/>
            <person name="Iwaki H."/>
        </authorList>
    </citation>
    <scope>NUCLEOTIDE SEQUENCE [LARGE SCALE GENOMIC DNA]</scope>
    <source>
        <strain evidence="1 2">ATCC 51369</strain>
    </source>
</reference>
<dbReference type="Proteomes" id="UP001319861">
    <property type="component" value="Chromosome"/>
</dbReference>
<evidence type="ECO:0000313" key="1">
    <source>
        <dbReference type="EMBL" id="BCT78228.1"/>
    </source>
</evidence>
<sequence length="45" mass="5364">MTHLSPVELAVARTLEETRGKLTLRDELEMELELERELEREEDPR</sequence>
<protein>
    <submittedName>
        <fullName evidence="1">Uncharacterized protein</fullName>
    </submittedName>
</protein>
<dbReference type="RefSeq" id="WP_229233126.1">
    <property type="nucleotide sequence ID" value="NZ_AP024525.1"/>
</dbReference>
<accession>A0ABM7Q0Y1</accession>
<evidence type="ECO:0000313" key="2">
    <source>
        <dbReference type="Proteomes" id="UP001319861"/>
    </source>
</evidence>
<dbReference type="EMBL" id="AP024525">
    <property type="protein sequence ID" value="BCT78228.1"/>
    <property type="molecule type" value="Genomic_DNA"/>
</dbReference>
<keyword evidence="2" id="KW-1185">Reference proteome</keyword>
<gene>
    <name evidence="1" type="ORF">SCMU_40700</name>
</gene>